<feature type="region of interest" description="Disordered" evidence="1">
    <location>
        <begin position="1"/>
        <end position="48"/>
    </location>
</feature>
<organism evidence="2 3">
    <name type="scientific">Ajellomyces capsulatus (strain G186AR / H82 / ATCC MYA-2454 / RMSCC 2432)</name>
    <name type="common">Darling's disease fungus</name>
    <name type="synonym">Histoplasma capsulatum</name>
    <dbReference type="NCBI Taxonomy" id="447093"/>
    <lineage>
        <taxon>Eukaryota</taxon>
        <taxon>Fungi</taxon>
        <taxon>Dikarya</taxon>
        <taxon>Ascomycota</taxon>
        <taxon>Pezizomycotina</taxon>
        <taxon>Eurotiomycetes</taxon>
        <taxon>Eurotiomycetidae</taxon>
        <taxon>Onygenales</taxon>
        <taxon>Ajellomycetaceae</taxon>
        <taxon>Histoplasma</taxon>
    </lineage>
</organism>
<gene>
    <name evidence="2" type="ORF">HCBG_05410</name>
</gene>
<dbReference type="HOGENOM" id="CLU_2132818_0_0_1"/>
<dbReference type="EMBL" id="GG663369">
    <property type="protein sequence ID" value="EEH06094.1"/>
    <property type="molecule type" value="Genomic_DNA"/>
</dbReference>
<feature type="compositionally biased region" description="Acidic residues" evidence="1">
    <location>
        <begin position="25"/>
        <end position="34"/>
    </location>
</feature>
<evidence type="ECO:0000256" key="1">
    <source>
        <dbReference type="SAM" id="MobiDB-lite"/>
    </source>
</evidence>
<feature type="compositionally biased region" description="Basic and acidic residues" evidence="1">
    <location>
        <begin position="38"/>
        <end position="48"/>
    </location>
</feature>
<name>C0NQY0_AJECG</name>
<accession>C0NQY0</accession>
<dbReference type="GeneID" id="69038426"/>
<evidence type="ECO:0000313" key="2">
    <source>
        <dbReference type="EMBL" id="EEH06094.1"/>
    </source>
</evidence>
<dbReference type="Proteomes" id="UP000001631">
    <property type="component" value="Unassembled WGS sequence"/>
</dbReference>
<dbReference type="RefSeq" id="XP_045286575.1">
    <property type="nucleotide sequence ID" value="XM_045432459.1"/>
</dbReference>
<keyword evidence="3" id="KW-1185">Reference proteome</keyword>
<dbReference type="InParanoid" id="C0NQY0"/>
<dbReference type="AlphaFoldDB" id="C0NQY0"/>
<protein>
    <submittedName>
        <fullName evidence="2">Uncharacterized protein</fullName>
    </submittedName>
</protein>
<proteinExistence type="predicted"/>
<evidence type="ECO:0000313" key="3">
    <source>
        <dbReference type="Proteomes" id="UP000001631"/>
    </source>
</evidence>
<reference evidence="2" key="1">
    <citation type="submission" date="2009-02" db="EMBL/GenBank/DDBJ databases">
        <title>The Genome Sequence of Ajellomyces capsulatus strain G186AR.</title>
        <authorList>
            <consortium name="The Broad Institute Genome Sequencing Platform"/>
            <person name="Champion M."/>
            <person name="Cuomo C."/>
            <person name="Ma L.-J."/>
            <person name="Henn M.R."/>
            <person name="Sil A."/>
            <person name="Goldman B."/>
            <person name="Young S.K."/>
            <person name="Kodira C.D."/>
            <person name="Zeng Q."/>
            <person name="Koehrsen M."/>
            <person name="Alvarado L."/>
            <person name="Berlin A."/>
            <person name="Borenstein D."/>
            <person name="Chen Z."/>
            <person name="Engels R."/>
            <person name="Freedman E."/>
            <person name="Gellesch M."/>
            <person name="Goldberg J."/>
            <person name="Griggs A."/>
            <person name="Gujja S."/>
            <person name="Heiman D."/>
            <person name="Hepburn T."/>
            <person name="Howarth C."/>
            <person name="Jen D."/>
            <person name="Larson L."/>
            <person name="Lewis B."/>
            <person name="Mehta T."/>
            <person name="Park D."/>
            <person name="Pearson M."/>
            <person name="Roberts A."/>
            <person name="Saif S."/>
            <person name="Shea T."/>
            <person name="Shenoy N."/>
            <person name="Sisk P."/>
            <person name="Stolte C."/>
            <person name="Sykes S."/>
            <person name="Walk T."/>
            <person name="White J."/>
            <person name="Yandava C."/>
            <person name="Klein B."/>
            <person name="McEwen J.G."/>
            <person name="Puccia R."/>
            <person name="Goldman G.H."/>
            <person name="Felipe M.S."/>
            <person name="Nino-Vega G."/>
            <person name="San-Blas G."/>
            <person name="Taylor J."/>
            <person name="Mendoza L."/>
            <person name="Galagan J."/>
            <person name="Nusbaum C."/>
            <person name="Birren B."/>
        </authorList>
    </citation>
    <scope>NUCLEOTIDE SEQUENCE</scope>
    <source>
        <strain evidence="2">G186AR</strain>
    </source>
</reference>
<sequence length="113" mass="12487">MADHDPDAAPDTESCFPKKHKGGEENIDEDDSNSDDNGSFKDEGHRSPEHYKALAEALDTQINFAMSPVWDRSSMTLSKLMKPGYLKMEGGIYLTGLLGNAVIIERSNRAIED</sequence>